<dbReference type="PANTHER" id="PTHR39192:SF1">
    <property type="entry name" value="IRON UPTAKE SYSTEM COMPONENT EFEO"/>
    <property type="match status" value="1"/>
</dbReference>
<dbReference type="OrthoDB" id="5498780at2"/>
<keyword evidence="5" id="KW-1185">Reference proteome</keyword>
<dbReference type="InterPro" id="IPR050894">
    <property type="entry name" value="EfeM/EfeO_iron_uptake"/>
</dbReference>
<dbReference type="InterPro" id="IPR038352">
    <property type="entry name" value="Imelysin_sf"/>
</dbReference>
<dbReference type="PANTHER" id="PTHR39192">
    <property type="entry name" value="IRON UPTAKE SYSTEM COMPONENT EFEO"/>
    <property type="match status" value="1"/>
</dbReference>
<dbReference type="Gene3D" id="1.20.1420.20">
    <property type="entry name" value="M75 peptidase, HXXE motif"/>
    <property type="match status" value="1"/>
</dbReference>
<evidence type="ECO:0000256" key="1">
    <source>
        <dbReference type="ARBA" id="ARBA00004196"/>
    </source>
</evidence>
<evidence type="ECO:0000256" key="2">
    <source>
        <dbReference type="ARBA" id="ARBA00022729"/>
    </source>
</evidence>
<reference evidence="4 5" key="1">
    <citation type="submission" date="2015-03" db="EMBL/GenBank/DDBJ databases">
        <title>Genome assembly of Sandaracinus amylolyticus DSM 53668.</title>
        <authorList>
            <person name="Sharma G."/>
            <person name="Subramanian S."/>
        </authorList>
    </citation>
    <scope>NUCLEOTIDE SEQUENCE [LARGE SCALE GENOMIC DNA]</scope>
    <source>
        <strain evidence="4 5">DSM 53668</strain>
    </source>
</reference>
<dbReference type="STRING" id="927083.DB32_007852"/>
<dbReference type="RefSeq" id="WP_075098126.1">
    <property type="nucleotide sequence ID" value="NZ_CP011125.1"/>
</dbReference>
<comment type="subcellular location">
    <subcellularLocation>
        <location evidence="1">Cell envelope</location>
    </subcellularLocation>
</comment>
<dbReference type="AlphaFoldDB" id="A0A0F6YLX6"/>
<evidence type="ECO:0000313" key="4">
    <source>
        <dbReference type="EMBL" id="AKF10703.1"/>
    </source>
</evidence>
<feature type="domain" description="Imelysin-like" evidence="3">
    <location>
        <begin position="33"/>
        <end position="250"/>
    </location>
</feature>
<dbReference type="EMBL" id="CP011125">
    <property type="protein sequence ID" value="AKF10703.1"/>
    <property type="molecule type" value="Genomic_DNA"/>
</dbReference>
<dbReference type="Pfam" id="PF09375">
    <property type="entry name" value="Peptidase_M75"/>
    <property type="match status" value="1"/>
</dbReference>
<proteinExistence type="predicted"/>
<sequence>MRGAWLGLVLVACGARDEAPIVAPDEQATRAVKSYVDAEVAELARACDALCAAAPAPDADGWSIASDREAVERMRAEWRRARRAYEHVEGAIAILFPDTDAAVDGRYEHEVELRRDDTPFDANGFVGMHAIERILWSDAIPAPTERFERALASYTPPRTPASEAEARAFQGALCARLSRDVRAMERALGPLALDPATAWRGIVGSIEEQAEKVRLGTTGEDESRYAQHTLADMRANLEGGRAVLDAFAAMPIAADERAAIDRELRALERVYAESGEDALPPVPDGFDPDAPRDDTPYGRLFVMLSRASDPRAEGSLAARLRRAGEAMGIAPIAR</sequence>
<dbReference type="KEGG" id="samy:DB32_007852"/>
<dbReference type="InterPro" id="IPR018976">
    <property type="entry name" value="Imelysin-like"/>
</dbReference>
<gene>
    <name evidence="4" type="ORF">DB32_007852</name>
</gene>
<protein>
    <recommendedName>
        <fullName evidence="3">Imelysin-like domain-containing protein</fullName>
    </recommendedName>
</protein>
<dbReference type="Proteomes" id="UP000034883">
    <property type="component" value="Chromosome"/>
</dbReference>
<organism evidence="4 5">
    <name type="scientific">Sandaracinus amylolyticus</name>
    <dbReference type="NCBI Taxonomy" id="927083"/>
    <lineage>
        <taxon>Bacteria</taxon>
        <taxon>Pseudomonadati</taxon>
        <taxon>Myxococcota</taxon>
        <taxon>Polyangia</taxon>
        <taxon>Polyangiales</taxon>
        <taxon>Sandaracinaceae</taxon>
        <taxon>Sandaracinus</taxon>
    </lineage>
</organism>
<accession>A0A0F6YLX6</accession>
<evidence type="ECO:0000313" key="5">
    <source>
        <dbReference type="Proteomes" id="UP000034883"/>
    </source>
</evidence>
<dbReference type="GO" id="GO:0030313">
    <property type="term" value="C:cell envelope"/>
    <property type="evidence" value="ECO:0007669"/>
    <property type="project" value="UniProtKB-SubCell"/>
</dbReference>
<evidence type="ECO:0000259" key="3">
    <source>
        <dbReference type="Pfam" id="PF09375"/>
    </source>
</evidence>
<name>A0A0F6YLX6_9BACT</name>
<keyword evidence="2" id="KW-0732">Signal</keyword>